<dbReference type="CDD" id="cd24058">
    <property type="entry name" value="ASKHA_NBD_ROK_PPGK"/>
    <property type="match status" value="1"/>
</dbReference>
<evidence type="ECO:0000256" key="1">
    <source>
        <dbReference type="ARBA" id="ARBA00006479"/>
    </source>
</evidence>
<gene>
    <name evidence="2" type="ORF">SAMN05216355_12426</name>
</gene>
<dbReference type="EMBL" id="FNIM01000024">
    <property type="protein sequence ID" value="SDN91935.1"/>
    <property type="molecule type" value="Genomic_DNA"/>
</dbReference>
<dbReference type="SUPFAM" id="SSF53067">
    <property type="entry name" value="Actin-like ATPase domain"/>
    <property type="match status" value="1"/>
</dbReference>
<sequence length="251" mass="26389">MTSVACGIDIGGSGVKGARVDLDTGEFIGDRIRIETPQPATPDAVAEVCKRLLEGLGISDNVPVGVAFPAPIVHGTVPFIANLDDSWAGIDVNDLMLRHLGRPVTALNDADAAGLAEVAFGAAKGVAGTVIVTTLGTGIGSAIIVDGTLVPNTELGHLEIDGYDAEKRASSGQRELQELSWKKWAKRLQRYYSHVEMLFSPDLFVVGGGVSKKHEKFLPRLDLKTPIVPAQLLNTAGIVGAAYRASQAQQA</sequence>
<dbReference type="GO" id="GO:0016301">
    <property type="term" value="F:kinase activity"/>
    <property type="evidence" value="ECO:0007669"/>
    <property type="project" value="UniProtKB-KW"/>
</dbReference>
<dbReference type="PANTHER" id="PTHR18964">
    <property type="entry name" value="ROK (REPRESSOR, ORF, KINASE) FAMILY"/>
    <property type="match status" value="1"/>
</dbReference>
<proteinExistence type="inferred from homology"/>
<dbReference type="RefSeq" id="WP_092538080.1">
    <property type="nucleotide sequence ID" value="NZ_FNIM01000024.1"/>
</dbReference>
<keyword evidence="2" id="KW-0808">Transferase</keyword>
<evidence type="ECO:0000313" key="3">
    <source>
        <dbReference type="Proteomes" id="UP000198541"/>
    </source>
</evidence>
<name>A0A1H0FBD3_9ACTO</name>
<dbReference type="STRING" id="332524.SAMN04487766_1062"/>
<dbReference type="InterPro" id="IPR000600">
    <property type="entry name" value="ROK"/>
</dbReference>
<dbReference type="AlphaFoldDB" id="A0A1H0FBD3"/>
<comment type="similarity">
    <text evidence="1">Belongs to the ROK (NagC/XylR) family.</text>
</comment>
<dbReference type="Proteomes" id="UP000198541">
    <property type="component" value="Unassembled WGS sequence"/>
</dbReference>
<accession>A0A1H0FBD3</accession>
<dbReference type="Pfam" id="PF00480">
    <property type="entry name" value="ROK"/>
    <property type="match status" value="1"/>
</dbReference>
<protein>
    <submittedName>
        <fullName evidence="2">Polyphosphate glucokinase</fullName>
    </submittedName>
</protein>
<keyword evidence="3" id="KW-1185">Reference proteome</keyword>
<reference evidence="3" key="1">
    <citation type="submission" date="2016-10" db="EMBL/GenBank/DDBJ databases">
        <authorList>
            <person name="Varghese N."/>
            <person name="Submissions S."/>
        </authorList>
    </citation>
    <scope>NUCLEOTIDE SEQUENCE [LARGE SCALE GENOMIC DNA]</scope>
    <source>
        <strain evidence="3">DSM 27982</strain>
    </source>
</reference>
<dbReference type="PANTHER" id="PTHR18964:SF146">
    <property type="entry name" value="POLYPHOSPHATE GLUCOKINASE"/>
    <property type="match status" value="1"/>
</dbReference>
<dbReference type="InterPro" id="IPR043129">
    <property type="entry name" value="ATPase_NBD"/>
</dbReference>
<organism evidence="2 3">
    <name type="scientific">Actinomyces ruminicola</name>
    <dbReference type="NCBI Taxonomy" id="332524"/>
    <lineage>
        <taxon>Bacteria</taxon>
        <taxon>Bacillati</taxon>
        <taxon>Actinomycetota</taxon>
        <taxon>Actinomycetes</taxon>
        <taxon>Actinomycetales</taxon>
        <taxon>Actinomycetaceae</taxon>
        <taxon>Actinomyces</taxon>
    </lineage>
</organism>
<evidence type="ECO:0000313" key="2">
    <source>
        <dbReference type="EMBL" id="SDN91935.1"/>
    </source>
</evidence>
<keyword evidence="2" id="KW-0418">Kinase</keyword>
<dbReference type="Gene3D" id="3.30.420.40">
    <property type="match status" value="2"/>
</dbReference>
<dbReference type="NCBIfam" id="NF045942">
    <property type="entry name" value="PolPhglucPhase"/>
    <property type="match status" value="1"/>
</dbReference>